<keyword evidence="2" id="KW-1185">Reference proteome</keyword>
<evidence type="ECO:0000313" key="2">
    <source>
        <dbReference type="Proteomes" id="UP001054945"/>
    </source>
</evidence>
<comment type="caution">
    <text evidence="1">The sequence shown here is derived from an EMBL/GenBank/DDBJ whole genome shotgun (WGS) entry which is preliminary data.</text>
</comment>
<name>A0AAV4Y7N1_CAEEX</name>
<organism evidence="1 2">
    <name type="scientific">Caerostris extrusa</name>
    <name type="common">Bark spider</name>
    <name type="synonym">Caerostris bankana</name>
    <dbReference type="NCBI Taxonomy" id="172846"/>
    <lineage>
        <taxon>Eukaryota</taxon>
        <taxon>Metazoa</taxon>
        <taxon>Ecdysozoa</taxon>
        <taxon>Arthropoda</taxon>
        <taxon>Chelicerata</taxon>
        <taxon>Arachnida</taxon>
        <taxon>Araneae</taxon>
        <taxon>Araneomorphae</taxon>
        <taxon>Entelegynae</taxon>
        <taxon>Araneoidea</taxon>
        <taxon>Araneidae</taxon>
        <taxon>Caerostris</taxon>
    </lineage>
</organism>
<dbReference type="AlphaFoldDB" id="A0AAV4Y7N1"/>
<accession>A0AAV4Y7N1</accession>
<proteinExistence type="predicted"/>
<gene>
    <name evidence="1" type="ORF">CEXT_35201</name>
</gene>
<evidence type="ECO:0008006" key="3">
    <source>
        <dbReference type="Google" id="ProtNLM"/>
    </source>
</evidence>
<sequence>MLTNQKNYSLKQSNNQRINNKLSFSKSAKGINKTHNINKITGFLQPLLRKPLQIKEEDHCNRKYYGDYKLTSSEVKMVAFRKNSEFYSLFAPDTLFRTLSPRKSLVIGRRHARTISAGKIRLPS</sequence>
<evidence type="ECO:0000313" key="1">
    <source>
        <dbReference type="EMBL" id="GIZ02480.1"/>
    </source>
</evidence>
<reference evidence="1 2" key="1">
    <citation type="submission" date="2021-06" db="EMBL/GenBank/DDBJ databases">
        <title>Caerostris extrusa draft genome.</title>
        <authorList>
            <person name="Kono N."/>
            <person name="Arakawa K."/>
        </authorList>
    </citation>
    <scope>NUCLEOTIDE SEQUENCE [LARGE SCALE GENOMIC DNA]</scope>
</reference>
<dbReference type="Proteomes" id="UP001054945">
    <property type="component" value="Unassembled WGS sequence"/>
</dbReference>
<dbReference type="EMBL" id="BPLR01001464">
    <property type="protein sequence ID" value="GIZ02480.1"/>
    <property type="molecule type" value="Genomic_DNA"/>
</dbReference>
<protein>
    <recommendedName>
        <fullName evidence="3">Ribosomal protein S18</fullName>
    </recommendedName>
</protein>